<reference evidence="1 2" key="1">
    <citation type="submission" date="2020-10" db="EMBL/GenBank/DDBJ databases">
        <authorList>
            <person name="Castelo-Branco R."/>
            <person name="Eusebio N."/>
            <person name="Adriana R."/>
            <person name="Vieira A."/>
            <person name="Brugerolle De Fraissinette N."/>
            <person name="Rezende De Castro R."/>
            <person name="Schneider M.P."/>
            <person name="Vasconcelos V."/>
            <person name="Leao P.N."/>
        </authorList>
    </citation>
    <scope>NUCLEOTIDE SEQUENCE [LARGE SCALE GENOMIC DNA]</scope>
    <source>
        <strain evidence="1 2">LEGE 00031</strain>
    </source>
</reference>
<gene>
    <name evidence="1" type="ORF">IQ217_18055</name>
</gene>
<protein>
    <submittedName>
        <fullName evidence="1">Uncharacterized protein</fullName>
    </submittedName>
</protein>
<evidence type="ECO:0000313" key="2">
    <source>
        <dbReference type="Proteomes" id="UP000658720"/>
    </source>
</evidence>
<evidence type="ECO:0000313" key="1">
    <source>
        <dbReference type="EMBL" id="MBE9255700.1"/>
    </source>
</evidence>
<dbReference type="Proteomes" id="UP000658720">
    <property type="component" value="Unassembled WGS sequence"/>
</dbReference>
<comment type="caution">
    <text evidence="1">The sequence shown here is derived from an EMBL/GenBank/DDBJ whole genome shotgun (WGS) entry which is preliminary data.</text>
</comment>
<keyword evidence="2" id="KW-1185">Reference proteome</keyword>
<proteinExistence type="predicted"/>
<dbReference type="EMBL" id="JADEVV010000081">
    <property type="protein sequence ID" value="MBE9255700.1"/>
    <property type="molecule type" value="Genomic_DNA"/>
</dbReference>
<sequence>MADTKIDLKISEDLLEKVRAVAVSRFDARIHHISKKPEVTYTINKLIQIGLDALESGYQDNNQVTIPPNPDIESMVKEQLSQAIAEMEAKTAAKFGELEAELDQVKKLELAA</sequence>
<organism evidence="1 2">
    <name type="scientific">Synechocystis salina LEGE 00031</name>
    <dbReference type="NCBI Taxonomy" id="1828736"/>
    <lineage>
        <taxon>Bacteria</taxon>
        <taxon>Bacillati</taxon>
        <taxon>Cyanobacteriota</taxon>
        <taxon>Cyanophyceae</taxon>
        <taxon>Synechococcales</taxon>
        <taxon>Merismopediaceae</taxon>
        <taxon>Synechocystis</taxon>
    </lineage>
</organism>
<dbReference type="RefSeq" id="WP_194021237.1">
    <property type="nucleotide sequence ID" value="NZ_JADEVV010000081.1"/>
</dbReference>
<accession>A0ABR9VWG6</accession>
<name>A0ABR9VWG6_9SYNC</name>